<evidence type="ECO:0000256" key="1">
    <source>
        <dbReference type="SAM" id="MobiDB-lite"/>
    </source>
</evidence>
<dbReference type="Proteomes" id="UP000192418">
    <property type="component" value="Unassembled WGS sequence"/>
</dbReference>
<keyword evidence="3" id="KW-1185">Reference proteome</keyword>
<feature type="compositionally biased region" description="Basic and acidic residues" evidence="1">
    <location>
        <begin position="55"/>
        <end position="70"/>
    </location>
</feature>
<feature type="compositionally biased region" description="Basic residues" evidence="1">
    <location>
        <begin position="41"/>
        <end position="54"/>
    </location>
</feature>
<sequence length="70" mass="8424">MKKAKNRYIKNSDGSKKSILKFKDTVDDEFYGDENITKSKKRKNVGKRFHRKKTAKDDFLDNELRNKDRR</sequence>
<gene>
    <name evidence="2" type="ORF">SAMN02746065_106159</name>
</gene>
<proteinExistence type="predicted"/>
<feature type="region of interest" description="Disordered" evidence="1">
    <location>
        <begin position="41"/>
        <end position="70"/>
    </location>
</feature>
<protein>
    <submittedName>
        <fullName evidence="2">Uncharacterized protein</fullName>
    </submittedName>
</protein>
<evidence type="ECO:0000313" key="3">
    <source>
        <dbReference type="Proteomes" id="UP000192418"/>
    </source>
</evidence>
<dbReference type="STRING" id="1121400.SAMN02746065_106159"/>
<name>A0A1W2AYM7_9BACT</name>
<dbReference type="RefSeq" id="WP_139795752.1">
    <property type="nucleotide sequence ID" value="NZ_FWXY01000006.1"/>
</dbReference>
<dbReference type="AlphaFoldDB" id="A0A1W2AYM7"/>
<dbReference type="EMBL" id="FWXY01000006">
    <property type="protein sequence ID" value="SMC65793.1"/>
    <property type="molecule type" value="Genomic_DNA"/>
</dbReference>
<evidence type="ECO:0000313" key="2">
    <source>
        <dbReference type="EMBL" id="SMC65793.1"/>
    </source>
</evidence>
<accession>A0A1W2AYM7</accession>
<reference evidence="2 3" key="1">
    <citation type="submission" date="2017-04" db="EMBL/GenBank/DDBJ databases">
        <authorList>
            <person name="Afonso C.L."/>
            <person name="Miller P.J."/>
            <person name="Scott M.A."/>
            <person name="Spackman E."/>
            <person name="Goraichik I."/>
            <person name="Dimitrov K.M."/>
            <person name="Suarez D.L."/>
            <person name="Swayne D.E."/>
        </authorList>
    </citation>
    <scope>NUCLEOTIDE SEQUENCE [LARGE SCALE GENOMIC DNA]</scope>
    <source>
        <strain evidence="2 3">DSM 3385</strain>
    </source>
</reference>
<organism evidence="2 3">
    <name type="scientific">Desulfocicer vacuolatum DSM 3385</name>
    <dbReference type="NCBI Taxonomy" id="1121400"/>
    <lineage>
        <taxon>Bacteria</taxon>
        <taxon>Pseudomonadati</taxon>
        <taxon>Thermodesulfobacteriota</taxon>
        <taxon>Desulfobacteria</taxon>
        <taxon>Desulfobacterales</taxon>
        <taxon>Desulfobacteraceae</taxon>
        <taxon>Desulfocicer</taxon>
    </lineage>
</organism>